<dbReference type="CDD" id="cd17991">
    <property type="entry name" value="DEXHc_TRCF"/>
    <property type="match status" value="1"/>
</dbReference>
<organism evidence="17 18">
    <name type="scientific">Candidatus Pantoea edessiphila</name>
    <dbReference type="NCBI Taxonomy" id="2044610"/>
    <lineage>
        <taxon>Bacteria</taxon>
        <taxon>Pseudomonadati</taxon>
        <taxon>Pseudomonadota</taxon>
        <taxon>Gammaproteobacteria</taxon>
        <taxon>Enterobacterales</taxon>
        <taxon>Erwiniaceae</taxon>
        <taxon>Pantoea</taxon>
    </lineage>
</organism>
<evidence type="ECO:0000256" key="4">
    <source>
        <dbReference type="ARBA" id="ARBA00022763"/>
    </source>
</evidence>
<dbReference type="InterPro" id="IPR004576">
    <property type="entry name" value="Mfd"/>
</dbReference>
<keyword evidence="6" id="KW-0347">Helicase</keyword>
<evidence type="ECO:0000256" key="3">
    <source>
        <dbReference type="ARBA" id="ARBA00022741"/>
    </source>
</evidence>
<dbReference type="AlphaFoldDB" id="A0A2P5SWZ9"/>
<dbReference type="InterPro" id="IPR047112">
    <property type="entry name" value="RecG/Mfd"/>
</dbReference>
<evidence type="ECO:0000256" key="9">
    <source>
        <dbReference type="ARBA" id="ARBA00023204"/>
    </source>
</evidence>
<dbReference type="FunFam" id="3.40.50.300:FF:000546">
    <property type="entry name" value="Transcription-repair-coupling factor"/>
    <property type="match status" value="1"/>
</dbReference>
<evidence type="ECO:0000259" key="16">
    <source>
        <dbReference type="PROSITE" id="PS51194"/>
    </source>
</evidence>
<dbReference type="SMART" id="SM01058">
    <property type="entry name" value="CarD_TRCF"/>
    <property type="match status" value="1"/>
</dbReference>
<feature type="domain" description="Helicase ATP-binding" evidence="15">
    <location>
        <begin position="619"/>
        <end position="780"/>
    </location>
</feature>
<dbReference type="SMART" id="SM00487">
    <property type="entry name" value="DEXDc"/>
    <property type="match status" value="1"/>
</dbReference>
<keyword evidence="3 14" id="KW-0547">Nucleotide-binding</keyword>
<dbReference type="GO" id="GO:0003684">
    <property type="term" value="F:damaged DNA binding"/>
    <property type="evidence" value="ECO:0007669"/>
    <property type="project" value="InterPro"/>
</dbReference>
<dbReference type="Gene3D" id="2.40.10.170">
    <property type="match status" value="1"/>
</dbReference>
<dbReference type="GO" id="GO:0000716">
    <property type="term" value="P:transcription-coupled nucleotide-excision repair, DNA damage recognition"/>
    <property type="evidence" value="ECO:0007669"/>
    <property type="project" value="UniProtKB-UniRule"/>
</dbReference>
<evidence type="ECO:0000256" key="10">
    <source>
        <dbReference type="ARBA" id="ARBA00055182"/>
    </source>
</evidence>
<dbReference type="InterPro" id="IPR014001">
    <property type="entry name" value="Helicase_ATP-bd"/>
</dbReference>
<dbReference type="InterPro" id="IPR048635">
    <property type="entry name" value="MFD_D3"/>
</dbReference>
<name>A0A2P5SWZ9_9GAMM</name>
<keyword evidence="18" id="KW-1185">Reference proteome</keyword>
<dbReference type="GO" id="GO:0006355">
    <property type="term" value="P:regulation of DNA-templated transcription"/>
    <property type="evidence" value="ECO:0007669"/>
    <property type="project" value="UniProtKB-UniRule"/>
</dbReference>
<evidence type="ECO:0000256" key="11">
    <source>
        <dbReference type="ARBA" id="ARBA00061104"/>
    </source>
</evidence>
<evidence type="ECO:0000313" key="17">
    <source>
        <dbReference type="EMBL" id="PPI86832.1"/>
    </source>
</evidence>
<dbReference type="InterPro" id="IPR011545">
    <property type="entry name" value="DEAD/DEAH_box_helicase_dom"/>
</dbReference>
<evidence type="ECO:0000256" key="8">
    <source>
        <dbReference type="ARBA" id="ARBA00023125"/>
    </source>
</evidence>
<dbReference type="Pfam" id="PF17757">
    <property type="entry name" value="UvrB_inter"/>
    <property type="match status" value="1"/>
</dbReference>
<dbReference type="RefSeq" id="WP_136129996.1">
    <property type="nucleotide sequence ID" value="NZ_PDKU01000001.1"/>
</dbReference>
<protein>
    <recommendedName>
        <fullName evidence="13 14">Transcription-repair-coupling factor</fullName>
        <shortName evidence="14">TRCF</shortName>
        <ecNumber evidence="14">3.6.4.-</ecNumber>
    </recommendedName>
</protein>
<dbReference type="Gene3D" id="3.90.1150.50">
    <property type="entry name" value="Transcription-repair-coupling factor, D7 domain"/>
    <property type="match status" value="1"/>
</dbReference>
<keyword evidence="4 14" id="KW-0227">DNA damage</keyword>
<sequence>MINKQRYPIPKRAGDIYHLGQLVGNSCIMEYTNIIENYFGLILIVTSNTQDSLQLFSEISQLTKHYVNHFPDWGIAPYSRLSPNQNIISNRISILCQLSKIKHGIIIISIKTLMQLICPSDFLYCNTLLIRQGEKLSNNYFKNKLEKIGYKLVDHILEPGEYNITKSCLYDLFPIGYDRCYRINLFNDDIHDINEIDLKEQKLLNRVSEINLFPKHEFPTNKDALKFFCNRWKRYFNKTNSNKDYIYQNIDMGILPAGIEYWYPLFFDKPLFTFFDYLPLNTIIINHSTLEKSAANFWQNIQKFYDDNNINSNRSLLKPTNLWIKPDCLINKLNDWPQIKITDKKLPKKQNNINLGYQLLPPLISKKDNKFSLKYLARFIKKFNGYIILFAKNKIYQTKIQKLLEYIELNPVIINNFNESKYKKLSLMIGNIRSGFIDTMNNKAIICENDIINKNFNTWDKDEKNWNQSNLDKFIFDIERISHGQPVVHLEHGIGRYMGLITIKTNNIDSEYLILSYADDTKLYVPVSSLHLISCYIGYTNDNIPLHRLGSDIWLRARQKAIEKIRDVAAELLDIYANRNLKCGYSFKYNKSRYQSFCSNFPFNITLDQQKAINEVIEDMCKPITMDRLICGDVGFGKTEVAIRASFIAVEDKKQVAILVPTTILAQQYYENFKNRFNNWSVKIEMLSDFRTDKEQKSILEQTKKGAINILIGTHKILNKNIKWKNLGLLIVDEEHRFGVCQKEYIKAIYSDIDIITLTATPIPRTLHMAITGMRDISIIATPPEYRLPVKTFVSEFNSEIIREAILREILRGGQVYYLHNKVSDIEKIANYISKLIPEARVTIAHGQMPESDLEQVMNDFCCQYFNVLVCTTIIENGMDIPNANTIIIDRADRLGLAQLYQLRGRVGRSHYQAYAWLLIPSQKFITNRATKRFEVISSLKELGTGFTLAISDLEIRGSGEVLGEKQSGQVEILGLSLYMELLENYIHDIKSNKSSSISIEDLVNNKNIEIELQIPAIIPEYFIKNANTRLSLYKKIATATSEYNLQELQNEMINNFGLLPDATINLLKIASIRLQARQLGLCKIKVNDTGGYFDFSLKNKVDLIKLVNLIQKEPDKWKFDGNTKLRVYCNEIKSQNSRIEWIKNFITYLLIV</sequence>
<feature type="domain" description="Helicase C-terminal" evidence="16">
    <location>
        <begin position="789"/>
        <end position="955"/>
    </location>
</feature>
<comment type="similarity">
    <text evidence="11 14">In the N-terminal section; belongs to the UvrB family.</text>
</comment>
<dbReference type="EMBL" id="PDKU01000001">
    <property type="protein sequence ID" value="PPI86832.1"/>
    <property type="molecule type" value="Genomic_DNA"/>
</dbReference>
<evidence type="ECO:0000256" key="12">
    <source>
        <dbReference type="ARBA" id="ARBA00061399"/>
    </source>
</evidence>
<evidence type="ECO:0000256" key="14">
    <source>
        <dbReference type="HAMAP-Rule" id="MF_00969"/>
    </source>
</evidence>
<dbReference type="GO" id="GO:0016787">
    <property type="term" value="F:hydrolase activity"/>
    <property type="evidence" value="ECO:0007669"/>
    <property type="project" value="UniProtKB-KW"/>
</dbReference>
<dbReference type="SUPFAM" id="SSF143517">
    <property type="entry name" value="TRCF domain-like"/>
    <property type="match status" value="1"/>
</dbReference>
<evidence type="ECO:0000313" key="18">
    <source>
        <dbReference type="Proteomes" id="UP000296144"/>
    </source>
</evidence>
<dbReference type="Proteomes" id="UP000296144">
    <property type="component" value="Unassembled WGS sequence"/>
</dbReference>
<evidence type="ECO:0000256" key="13">
    <source>
        <dbReference type="ARBA" id="ARBA00070128"/>
    </source>
</evidence>
<dbReference type="Gene3D" id="3.40.50.300">
    <property type="entry name" value="P-loop containing nucleotide triphosphate hydrolases"/>
    <property type="match status" value="2"/>
</dbReference>
<dbReference type="PANTHER" id="PTHR47964:SF1">
    <property type="entry name" value="ATP-DEPENDENT DNA HELICASE HOMOLOG RECG, CHLOROPLASTIC"/>
    <property type="match status" value="1"/>
</dbReference>
<dbReference type="Pfam" id="PF21132">
    <property type="entry name" value="MFD_D3"/>
    <property type="match status" value="1"/>
</dbReference>
<dbReference type="SUPFAM" id="SSF141259">
    <property type="entry name" value="CarD-like"/>
    <property type="match status" value="1"/>
</dbReference>
<dbReference type="Gene3D" id="3.40.50.11180">
    <property type="match status" value="1"/>
</dbReference>
<keyword evidence="2 14" id="KW-0963">Cytoplasm</keyword>
<dbReference type="InterPro" id="IPR003711">
    <property type="entry name" value="CarD-like/TRCF_RID"/>
</dbReference>
<comment type="subcellular location">
    <subcellularLocation>
        <location evidence="1 14">Cytoplasm</location>
    </subcellularLocation>
</comment>
<comment type="caution">
    <text evidence="17">The sequence shown here is derived from an EMBL/GenBank/DDBJ whole genome shotgun (WGS) entry which is preliminary data.</text>
</comment>
<dbReference type="Pfam" id="PF02559">
    <property type="entry name" value="CarD_TRCF_RID"/>
    <property type="match status" value="1"/>
</dbReference>
<keyword evidence="8 14" id="KW-0238">DNA-binding</keyword>
<dbReference type="EC" id="3.6.4.-" evidence="14"/>
<dbReference type="InterPro" id="IPR041471">
    <property type="entry name" value="UvrB_inter"/>
</dbReference>
<dbReference type="Pfam" id="PF00270">
    <property type="entry name" value="DEAD"/>
    <property type="match status" value="1"/>
</dbReference>
<dbReference type="PROSITE" id="PS51194">
    <property type="entry name" value="HELICASE_CTER"/>
    <property type="match status" value="1"/>
</dbReference>
<proteinExistence type="inferred from homology"/>
<dbReference type="InterPro" id="IPR037235">
    <property type="entry name" value="TRCF-like_C_D7"/>
</dbReference>
<evidence type="ECO:0000256" key="6">
    <source>
        <dbReference type="ARBA" id="ARBA00022806"/>
    </source>
</evidence>
<keyword evidence="5 14" id="KW-0378">Hydrolase</keyword>
<evidence type="ECO:0000256" key="7">
    <source>
        <dbReference type="ARBA" id="ARBA00022840"/>
    </source>
</evidence>
<comment type="function">
    <text evidence="10 14">Couples transcription and DNA repair by recognizing RNA polymerase (RNAP) stalled at DNA lesions. Mediates ATP-dependent release of RNAP and its truncated transcript from the DNA, and recruitment of nucleotide excision repair machinery to the damaged site.</text>
</comment>
<keyword evidence="9 14" id="KW-0234">DNA repair</keyword>
<dbReference type="SMART" id="SM00490">
    <property type="entry name" value="HELICc"/>
    <property type="match status" value="1"/>
</dbReference>
<dbReference type="GO" id="GO:0003678">
    <property type="term" value="F:DNA helicase activity"/>
    <property type="evidence" value="ECO:0007669"/>
    <property type="project" value="TreeGrafter"/>
</dbReference>
<gene>
    <name evidence="14" type="primary">mfd</name>
    <name evidence="17" type="ORF">CRV10_01075</name>
</gene>
<dbReference type="OrthoDB" id="9804325at2"/>
<evidence type="ECO:0000256" key="2">
    <source>
        <dbReference type="ARBA" id="ARBA00022490"/>
    </source>
</evidence>
<dbReference type="GO" id="GO:0005737">
    <property type="term" value="C:cytoplasm"/>
    <property type="evidence" value="ECO:0007669"/>
    <property type="project" value="UniProtKB-SubCell"/>
</dbReference>
<dbReference type="InterPro" id="IPR036101">
    <property type="entry name" value="CarD-like/TRCF_RID_sf"/>
</dbReference>
<keyword evidence="7 14" id="KW-0067">ATP-binding</keyword>
<dbReference type="NCBIfam" id="NF007966">
    <property type="entry name" value="PRK10689.1"/>
    <property type="match status" value="1"/>
</dbReference>
<dbReference type="HAMAP" id="MF_00969">
    <property type="entry name" value="TRCF"/>
    <property type="match status" value="1"/>
</dbReference>
<dbReference type="Pfam" id="PF03461">
    <property type="entry name" value="TRCF"/>
    <property type="match status" value="1"/>
</dbReference>
<evidence type="ECO:0000259" key="15">
    <source>
        <dbReference type="PROSITE" id="PS51192"/>
    </source>
</evidence>
<dbReference type="NCBIfam" id="TIGR00580">
    <property type="entry name" value="mfd"/>
    <property type="match status" value="1"/>
</dbReference>
<dbReference type="PROSITE" id="PS51192">
    <property type="entry name" value="HELICASE_ATP_BIND_1"/>
    <property type="match status" value="1"/>
</dbReference>
<dbReference type="InterPro" id="IPR005118">
    <property type="entry name" value="TRCF_C"/>
</dbReference>
<evidence type="ECO:0000256" key="1">
    <source>
        <dbReference type="ARBA" id="ARBA00004496"/>
    </source>
</evidence>
<evidence type="ECO:0000256" key="5">
    <source>
        <dbReference type="ARBA" id="ARBA00022801"/>
    </source>
</evidence>
<reference evidence="17 18" key="1">
    <citation type="journal article" date="2018" name="Genome Biol. Evol.">
        <title>Cladogenesis and Genomic Streamlining in Extracellular Endosymbionts of Tropical Stink Bugs.</title>
        <authorList>
            <person name="Otero-Bravo A."/>
            <person name="Goffredi S."/>
            <person name="Sabree Z.L."/>
        </authorList>
    </citation>
    <scope>NUCLEOTIDE SEQUENCE [LARGE SCALE GENOMIC DNA]</scope>
    <source>
        <strain evidence="17 18">SoEL</strain>
    </source>
</reference>
<dbReference type="Gene3D" id="3.30.2060.10">
    <property type="entry name" value="Penicillin-binding protein 1b domain"/>
    <property type="match status" value="1"/>
</dbReference>
<dbReference type="SMART" id="SM00982">
    <property type="entry name" value="TRCF"/>
    <property type="match status" value="1"/>
</dbReference>
<dbReference type="Pfam" id="PF00271">
    <property type="entry name" value="Helicase_C"/>
    <property type="match status" value="1"/>
</dbReference>
<comment type="similarity">
    <text evidence="12 14">In the C-terminal section; belongs to the helicase family. RecG subfamily.</text>
</comment>
<dbReference type="PANTHER" id="PTHR47964">
    <property type="entry name" value="ATP-DEPENDENT DNA HELICASE HOMOLOG RECG, CHLOROPLASTIC"/>
    <property type="match status" value="1"/>
</dbReference>
<dbReference type="Gene3D" id="3.40.50.11140">
    <property type="match status" value="1"/>
</dbReference>
<dbReference type="GO" id="GO:0005524">
    <property type="term" value="F:ATP binding"/>
    <property type="evidence" value="ECO:0007669"/>
    <property type="project" value="UniProtKB-UniRule"/>
</dbReference>
<accession>A0A2P5SWZ9</accession>
<dbReference type="SUPFAM" id="SSF52540">
    <property type="entry name" value="P-loop containing nucleoside triphosphate hydrolases"/>
    <property type="match status" value="4"/>
</dbReference>
<dbReference type="FunFam" id="3.40.50.300:FF:000300">
    <property type="entry name" value="Transcription-repair-coupling factor"/>
    <property type="match status" value="1"/>
</dbReference>
<dbReference type="InterPro" id="IPR001650">
    <property type="entry name" value="Helicase_C-like"/>
</dbReference>
<dbReference type="InterPro" id="IPR027417">
    <property type="entry name" value="P-loop_NTPase"/>
</dbReference>